<evidence type="ECO:0000313" key="7">
    <source>
        <dbReference type="EMBL" id="KAJ3120564.1"/>
    </source>
</evidence>
<keyword evidence="3 6" id="KW-0812">Transmembrane</keyword>
<feature type="transmembrane region" description="Helical" evidence="6">
    <location>
        <begin position="127"/>
        <end position="145"/>
    </location>
</feature>
<name>A0AAD5XFN6_9FUNG</name>
<feature type="transmembrane region" description="Helical" evidence="6">
    <location>
        <begin position="38"/>
        <end position="58"/>
    </location>
</feature>
<evidence type="ECO:0000256" key="1">
    <source>
        <dbReference type="ARBA" id="ARBA00004127"/>
    </source>
</evidence>
<dbReference type="AlphaFoldDB" id="A0AAD5XFN6"/>
<keyword evidence="2" id="KW-0813">Transport</keyword>
<keyword evidence="8" id="KW-1185">Reference proteome</keyword>
<dbReference type="GO" id="GO:0022857">
    <property type="term" value="F:transmembrane transporter activity"/>
    <property type="evidence" value="ECO:0007669"/>
    <property type="project" value="TreeGrafter"/>
</dbReference>
<gene>
    <name evidence="7" type="ORF">HK100_012741</name>
</gene>
<accession>A0AAD5XFN6</accession>
<keyword evidence="4 6" id="KW-1133">Transmembrane helix</keyword>
<sequence length="186" mass="20142">MLFVGTAVAILFALAFTWKFSVPFRFKSPENHVSPVKLIDYTGVVVSVVASVLLRLGLELGGTAGFAWSSGPILGYLICGIILLIAFFIYEYLYADKFFKAFNGQHTTDKNISYAIMNPALFSKRNVFIVFVSCVIYEVGTAASAYEQSFFQTVSGVSASISGYINYAVSIGAIVFSAGVSRILAC</sequence>
<protein>
    <submittedName>
        <fullName evidence="7">Uncharacterized protein</fullName>
    </submittedName>
</protein>
<feature type="non-terminal residue" evidence="7">
    <location>
        <position position="1"/>
    </location>
</feature>
<dbReference type="PANTHER" id="PTHR23501:SF191">
    <property type="entry name" value="VACUOLAR BASIC AMINO ACID TRANSPORTER 4"/>
    <property type="match status" value="1"/>
</dbReference>
<evidence type="ECO:0000256" key="5">
    <source>
        <dbReference type="ARBA" id="ARBA00023136"/>
    </source>
</evidence>
<dbReference type="InterPro" id="IPR036259">
    <property type="entry name" value="MFS_trans_sf"/>
</dbReference>
<dbReference type="Proteomes" id="UP001211907">
    <property type="component" value="Unassembled WGS sequence"/>
</dbReference>
<dbReference type="PANTHER" id="PTHR23501">
    <property type="entry name" value="MAJOR FACILITATOR SUPERFAMILY"/>
    <property type="match status" value="1"/>
</dbReference>
<comment type="subcellular location">
    <subcellularLocation>
        <location evidence="1">Endomembrane system</location>
        <topology evidence="1">Multi-pass membrane protein</topology>
    </subcellularLocation>
</comment>
<dbReference type="SUPFAM" id="SSF103473">
    <property type="entry name" value="MFS general substrate transporter"/>
    <property type="match status" value="1"/>
</dbReference>
<evidence type="ECO:0000256" key="2">
    <source>
        <dbReference type="ARBA" id="ARBA00022448"/>
    </source>
</evidence>
<evidence type="ECO:0000256" key="4">
    <source>
        <dbReference type="ARBA" id="ARBA00022989"/>
    </source>
</evidence>
<dbReference type="EMBL" id="JADGJH010000954">
    <property type="protein sequence ID" value="KAJ3120564.1"/>
    <property type="molecule type" value="Genomic_DNA"/>
</dbReference>
<reference evidence="7" key="1">
    <citation type="submission" date="2020-05" db="EMBL/GenBank/DDBJ databases">
        <title>Phylogenomic resolution of chytrid fungi.</title>
        <authorList>
            <person name="Stajich J.E."/>
            <person name="Amses K."/>
            <person name="Simmons R."/>
            <person name="Seto K."/>
            <person name="Myers J."/>
            <person name="Bonds A."/>
            <person name="Quandt C.A."/>
            <person name="Barry K."/>
            <person name="Liu P."/>
            <person name="Grigoriev I."/>
            <person name="Longcore J.E."/>
            <person name="James T.Y."/>
        </authorList>
    </citation>
    <scope>NUCLEOTIDE SEQUENCE</scope>
    <source>
        <strain evidence="7">JEL0513</strain>
    </source>
</reference>
<dbReference type="GO" id="GO:0005886">
    <property type="term" value="C:plasma membrane"/>
    <property type="evidence" value="ECO:0007669"/>
    <property type="project" value="TreeGrafter"/>
</dbReference>
<proteinExistence type="predicted"/>
<evidence type="ECO:0000256" key="3">
    <source>
        <dbReference type="ARBA" id="ARBA00022692"/>
    </source>
</evidence>
<feature type="transmembrane region" description="Helical" evidence="6">
    <location>
        <begin position="6"/>
        <end position="26"/>
    </location>
</feature>
<feature type="transmembrane region" description="Helical" evidence="6">
    <location>
        <begin position="73"/>
        <end position="93"/>
    </location>
</feature>
<dbReference type="GO" id="GO:0012505">
    <property type="term" value="C:endomembrane system"/>
    <property type="evidence" value="ECO:0007669"/>
    <property type="project" value="UniProtKB-SubCell"/>
</dbReference>
<comment type="caution">
    <text evidence="7">The sequence shown here is derived from an EMBL/GenBank/DDBJ whole genome shotgun (WGS) entry which is preliminary data.</text>
</comment>
<keyword evidence="5 6" id="KW-0472">Membrane</keyword>
<organism evidence="7 8">
    <name type="scientific">Physocladia obscura</name>
    <dbReference type="NCBI Taxonomy" id="109957"/>
    <lineage>
        <taxon>Eukaryota</taxon>
        <taxon>Fungi</taxon>
        <taxon>Fungi incertae sedis</taxon>
        <taxon>Chytridiomycota</taxon>
        <taxon>Chytridiomycota incertae sedis</taxon>
        <taxon>Chytridiomycetes</taxon>
        <taxon>Chytridiales</taxon>
        <taxon>Chytriomycetaceae</taxon>
        <taxon>Physocladia</taxon>
    </lineage>
</organism>
<feature type="transmembrane region" description="Helical" evidence="6">
    <location>
        <begin position="165"/>
        <end position="185"/>
    </location>
</feature>
<evidence type="ECO:0000256" key="6">
    <source>
        <dbReference type="SAM" id="Phobius"/>
    </source>
</evidence>
<evidence type="ECO:0000313" key="8">
    <source>
        <dbReference type="Proteomes" id="UP001211907"/>
    </source>
</evidence>